<feature type="compositionally biased region" description="Polar residues" evidence="1">
    <location>
        <begin position="870"/>
        <end position="879"/>
    </location>
</feature>
<accession>A0A5C5WWZ9</accession>
<feature type="region of interest" description="Disordered" evidence="1">
    <location>
        <begin position="1193"/>
        <end position="1263"/>
    </location>
</feature>
<comment type="caution">
    <text evidence="3">The sequence shown here is derived from an EMBL/GenBank/DDBJ whole genome shotgun (WGS) entry which is preliminary data.</text>
</comment>
<feature type="region of interest" description="Disordered" evidence="1">
    <location>
        <begin position="566"/>
        <end position="1144"/>
    </location>
</feature>
<feature type="transmembrane region" description="Helical" evidence="2">
    <location>
        <begin position="89"/>
        <end position="107"/>
    </location>
</feature>
<keyword evidence="2" id="KW-0472">Membrane</keyword>
<dbReference type="EMBL" id="SJPI01000001">
    <property type="protein sequence ID" value="TWT54392.1"/>
    <property type="molecule type" value="Genomic_DNA"/>
</dbReference>
<protein>
    <submittedName>
        <fullName evidence="3">Uncharacterized protein</fullName>
    </submittedName>
</protein>
<keyword evidence="2" id="KW-1133">Transmembrane helix</keyword>
<gene>
    <name evidence="3" type="ORF">Pla22_20390</name>
</gene>
<feature type="region of interest" description="Disordered" evidence="1">
    <location>
        <begin position="1"/>
        <end position="37"/>
    </location>
</feature>
<keyword evidence="4" id="KW-1185">Reference proteome</keyword>
<feature type="compositionally biased region" description="Low complexity" evidence="1">
    <location>
        <begin position="581"/>
        <end position="593"/>
    </location>
</feature>
<feature type="compositionally biased region" description="Low complexity" evidence="1">
    <location>
        <begin position="743"/>
        <end position="796"/>
    </location>
</feature>
<feature type="compositionally biased region" description="Basic and acidic residues" evidence="1">
    <location>
        <begin position="1252"/>
        <end position="1263"/>
    </location>
</feature>
<feature type="transmembrane region" description="Helical" evidence="2">
    <location>
        <begin position="185"/>
        <end position="202"/>
    </location>
</feature>
<dbReference type="Proteomes" id="UP000316598">
    <property type="component" value="Unassembled WGS sequence"/>
</dbReference>
<organism evidence="3 4">
    <name type="scientific">Rubripirellula amarantea</name>
    <dbReference type="NCBI Taxonomy" id="2527999"/>
    <lineage>
        <taxon>Bacteria</taxon>
        <taxon>Pseudomonadati</taxon>
        <taxon>Planctomycetota</taxon>
        <taxon>Planctomycetia</taxon>
        <taxon>Pirellulales</taxon>
        <taxon>Pirellulaceae</taxon>
        <taxon>Rubripirellula</taxon>
    </lineage>
</organism>
<feature type="compositionally biased region" description="Polar residues" evidence="1">
    <location>
        <begin position="823"/>
        <end position="839"/>
    </location>
</feature>
<feature type="compositionally biased region" description="Acidic residues" evidence="1">
    <location>
        <begin position="1054"/>
        <end position="1063"/>
    </location>
</feature>
<name>A0A5C5WWZ9_9BACT</name>
<evidence type="ECO:0000313" key="3">
    <source>
        <dbReference type="EMBL" id="TWT54392.1"/>
    </source>
</evidence>
<feature type="compositionally biased region" description="Low complexity" evidence="1">
    <location>
        <begin position="1080"/>
        <end position="1096"/>
    </location>
</feature>
<feature type="compositionally biased region" description="Gly residues" evidence="1">
    <location>
        <begin position="659"/>
        <end position="669"/>
    </location>
</feature>
<feature type="compositionally biased region" description="Basic and acidic residues" evidence="1">
    <location>
        <begin position="1202"/>
        <end position="1211"/>
    </location>
</feature>
<evidence type="ECO:0000256" key="1">
    <source>
        <dbReference type="SAM" id="MobiDB-lite"/>
    </source>
</evidence>
<dbReference type="OrthoDB" id="257350at2"/>
<evidence type="ECO:0000256" key="2">
    <source>
        <dbReference type="SAM" id="Phobius"/>
    </source>
</evidence>
<feature type="compositionally biased region" description="Polar residues" evidence="1">
    <location>
        <begin position="1105"/>
        <end position="1126"/>
    </location>
</feature>
<feature type="compositionally biased region" description="Polar residues" evidence="1">
    <location>
        <begin position="26"/>
        <end position="35"/>
    </location>
</feature>
<proteinExistence type="predicted"/>
<feature type="compositionally biased region" description="Acidic residues" evidence="1">
    <location>
        <begin position="899"/>
        <end position="921"/>
    </location>
</feature>
<feature type="transmembrane region" description="Helical" evidence="2">
    <location>
        <begin position="65"/>
        <end position="83"/>
    </location>
</feature>
<feature type="compositionally biased region" description="Low complexity" evidence="1">
    <location>
        <begin position="601"/>
        <end position="616"/>
    </location>
</feature>
<sequence length="1263" mass="133196">MSATAPPHLTNQGVGSGAPIAEKNGPESNPNARSKSASDELIETRIDEACRALWWAECVRRCLRLVQGILVALFAWIVIDQWIYSPSPLIRTLGFAFGSLAVAVYLYRYLWSLRGTSVQPEYAARSLERNYPELRHALTSYVTLRPHREDGGLSGRVVRSLGSSTAGYLQKRDELPLEATGTMRWWIATAIMLAGLLLYAALSPKDSLQSATRLLAPIAEIAPATRVSISDVTPGDTDAIAGRTIEVRAKVQGNSASDDMQVRVELASGTKTYPLVKSDDPSSSNYQSEISLPTSAAGNVPYSLFAGDATAGPFVLRVEDVPVVSLESIRYEPPAYTGITPYSRTTGAISAIDGTQITIVARCNRPVTRGAIQFNPKRIGNNIQATDGAIDLKVSQDGMQVNVQFPLKIALGRSREVRRDSYRIKVWDAADSSNPEPIIYPIDIIADLAPEIAIMLPTRSSQDVPLGAQQMIEVHASDADFGLTEIRLQMRSGIQVIDEPVLWAHEKGKVGNQVAEYRFRPAEMGLMVGDVVRIAAIATDNRRIANGDANTATTDPIELRIVADAEVPPPGQPNEDGLSEPDQQPAADPAGDNAPDEEASDGGSPDGNSDGNSDGNGKAEEGDQQGAQGQSGGSGDSADQQQSGGTGGDGTSEKEGEGDAGGGGKSGEGGESEASESEGMNQDQNSGTQDSTSQNSGTQNQNSGTQNPGDPGSGAQGSDGRDQGAQEANDDQSGQGDEPQPRQPDGSQDGDQRQSSDQGAMEPGTESKSGTSSGSEDPGSQSSAEQPSSNEPSSDSPNRDPDSSGSPQTDGAGNQQNGNPQNRSQDGTNPQGEGNPTDTQTDEQEGPPQHDGEAFERIRDFLENQKKGQGDQSGKPQEQSSDENRDPEAANPQSHDSETSDSETSDSETSDSETSDSETSDSESNSAQESGDRDSSDASSGGKPKPNDSANPSRDGDDGKPEGGGQGDSPSQPGSDGQRGDGNQSSGNQSDDNQSSGGQNPQSPQTGSDPNAESAADSMSDDASRSGDSDNQGTGGESPTDENTAKENATGEDPNGDSDDEGTGNESGNESGKESPEANSGSQSPSSDAGSSQSGSEPNGEPTPGKQNPENMSPSMEGTPGSTDGSEGNVAGEQIQDPVDKINQDYAKKATDMVLDYLDQTRDQPNQELLDKLNWTEADMQRFRDRWQNIRELEKSPTQNADAKRDLEDALRSLGLKPPSRTSNTQNRDNRDALRGLRDSGNRRPPPAAYRDAFDAFRRALAQ</sequence>
<feature type="compositionally biased region" description="Polar residues" evidence="1">
    <location>
        <begin position="680"/>
        <end position="708"/>
    </location>
</feature>
<feature type="compositionally biased region" description="Low complexity" evidence="1">
    <location>
        <begin position="803"/>
        <end position="822"/>
    </location>
</feature>
<evidence type="ECO:0000313" key="4">
    <source>
        <dbReference type="Proteomes" id="UP000316598"/>
    </source>
</evidence>
<feature type="compositionally biased region" description="Basic and acidic residues" evidence="1">
    <location>
        <begin position="1228"/>
        <end position="1242"/>
    </location>
</feature>
<dbReference type="AlphaFoldDB" id="A0A5C5WWZ9"/>
<feature type="compositionally biased region" description="Basic and acidic residues" evidence="1">
    <location>
        <begin position="848"/>
        <end position="869"/>
    </location>
</feature>
<keyword evidence="2" id="KW-0812">Transmembrane</keyword>
<feature type="compositionally biased region" description="Polar residues" evidence="1">
    <location>
        <begin position="1"/>
        <end position="13"/>
    </location>
</feature>
<dbReference type="RefSeq" id="WP_146514444.1">
    <property type="nucleotide sequence ID" value="NZ_SJPI01000001.1"/>
</dbReference>
<feature type="compositionally biased region" description="Low complexity" evidence="1">
    <location>
        <begin position="968"/>
        <end position="1018"/>
    </location>
</feature>
<reference evidence="3 4" key="1">
    <citation type="submission" date="2019-02" db="EMBL/GenBank/DDBJ databases">
        <title>Deep-cultivation of Planctomycetes and their phenomic and genomic characterization uncovers novel biology.</title>
        <authorList>
            <person name="Wiegand S."/>
            <person name="Jogler M."/>
            <person name="Boedeker C."/>
            <person name="Pinto D."/>
            <person name="Vollmers J."/>
            <person name="Rivas-Marin E."/>
            <person name="Kohn T."/>
            <person name="Peeters S.H."/>
            <person name="Heuer A."/>
            <person name="Rast P."/>
            <person name="Oberbeckmann S."/>
            <person name="Bunk B."/>
            <person name="Jeske O."/>
            <person name="Meyerdierks A."/>
            <person name="Storesund J.E."/>
            <person name="Kallscheuer N."/>
            <person name="Luecker S."/>
            <person name="Lage O.M."/>
            <person name="Pohl T."/>
            <person name="Merkel B.J."/>
            <person name="Hornburger P."/>
            <person name="Mueller R.-W."/>
            <person name="Bruemmer F."/>
            <person name="Labrenz M."/>
            <person name="Spormann A.M."/>
            <person name="Op Den Camp H."/>
            <person name="Overmann J."/>
            <person name="Amann R."/>
            <person name="Jetten M.S.M."/>
            <person name="Mascher T."/>
            <person name="Medema M.H."/>
            <person name="Devos D.P."/>
            <person name="Kaster A.-K."/>
            <person name="Ovreas L."/>
            <person name="Rohde M."/>
            <person name="Galperin M.Y."/>
            <person name="Jogler C."/>
        </authorList>
    </citation>
    <scope>NUCLEOTIDE SEQUENCE [LARGE SCALE GENOMIC DNA]</scope>
    <source>
        <strain evidence="3 4">Pla22</strain>
    </source>
</reference>